<keyword evidence="8" id="KW-1185">Reference proteome</keyword>
<dbReference type="PANTHER" id="PTHR31948:SF162">
    <property type="entry name" value="MINI ZINC FINGER PROTEIN 2"/>
    <property type="match status" value="1"/>
</dbReference>
<evidence type="ECO:0000256" key="5">
    <source>
        <dbReference type="ARBA" id="ARBA00022833"/>
    </source>
</evidence>
<evidence type="ECO:0000256" key="2">
    <source>
        <dbReference type="ARBA" id="ARBA00022490"/>
    </source>
</evidence>
<dbReference type="InterPro" id="IPR006456">
    <property type="entry name" value="ZF_HD_homeobox_Cys/His_dimer"/>
</dbReference>
<dbReference type="Proteomes" id="UP000289738">
    <property type="component" value="Chromosome A04"/>
</dbReference>
<feature type="domain" description="ZF-HD dimerization-type" evidence="6">
    <location>
        <begin position="36"/>
        <end position="85"/>
    </location>
</feature>
<comment type="subcellular location">
    <subcellularLocation>
        <location evidence="1">Cytoplasm</location>
    </subcellularLocation>
</comment>
<keyword evidence="5" id="KW-0862">Zinc</keyword>
<dbReference type="GO" id="GO:0003700">
    <property type="term" value="F:DNA-binding transcription factor activity"/>
    <property type="evidence" value="ECO:0007669"/>
    <property type="project" value="TreeGrafter"/>
</dbReference>
<dbReference type="NCBIfam" id="TIGR01566">
    <property type="entry name" value="ZF_HD_prot_N"/>
    <property type="match status" value="1"/>
</dbReference>
<reference evidence="7 8" key="1">
    <citation type="submission" date="2019-01" db="EMBL/GenBank/DDBJ databases">
        <title>Sequencing of cultivated peanut Arachis hypogaea provides insights into genome evolution and oil improvement.</title>
        <authorList>
            <person name="Chen X."/>
        </authorList>
    </citation>
    <scope>NUCLEOTIDE SEQUENCE [LARGE SCALE GENOMIC DNA]</scope>
    <source>
        <strain evidence="8">cv. Fuhuasheng</strain>
        <tissue evidence="7">Leaves</tissue>
    </source>
</reference>
<dbReference type="GO" id="GO:0050793">
    <property type="term" value="P:regulation of developmental process"/>
    <property type="evidence" value="ECO:0007669"/>
    <property type="project" value="TreeGrafter"/>
</dbReference>
<dbReference type="GO" id="GO:0000976">
    <property type="term" value="F:transcription cis-regulatory region binding"/>
    <property type="evidence" value="ECO:0007669"/>
    <property type="project" value="TreeGrafter"/>
</dbReference>
<evidence type="ECO:0000313" key="8">
    <source>
        <dbReference type="Proteomes" id="UP000289738"/>
    </source>
</evidence>
<organism evidence="7 8">
    <name type="scientific">Arachis hypogaea</name>
    <name type="common">Peanut</name>
    <dbReference type="NCBI Taxonomy" id="3818"/>
    <lineage>
        <taxon>Eukaryota</taxon>
        <taxon>Viridiplantae</taxon>
        <taxon>Streptophyta</taxon>
        <taxon>Embryophyta</taxon>
        <taxon>Tracheophyta</taxon>
        <taxon>Spermatophyta</taxon>
        <taxon>Magnoliopsida</taxon>
        <taxon>eudicotyledons</taxon>
        <taxon>Gunneridae</taxon>
        <taxon>Pentapetalae</taxon>
        <taxon>rosids</taxon>
        <taxon>fabids</taxon>
        <taxon>Fabales</taxon>
        <taxon>Fabaceae</taxon>
        <taxon>Papilionoideae</taxon>
        <taxon>50 kb inversion clade</taxon>
        <taxon>dalbergioids sensu lato</taxon>
        <taxon>Dalbergieae</taxon>
        <taxon>Pterocarpus clade</taxon>
        <taxon>Arachis</taxon>
    </lineage>
</organism>
<protein>
    <recommendedName>
        <fullName evidence="6">ZF-HD dimerization-type domain-containing protein</fullName>
    </recommendedName>
</protein>
<comment type="caution">
    <text evidence="7">The sequence shown here is derived from an EMBL/GenBank/DDBJ whole genome shotgun (WGS) entry which is preliminary data.</text>
</comment>
<evidence type="ECO:0000256" key="3">
    <source>
        <dbReference type="ARBA" id="ARBA00022723"/>
    </source>
</evidence>
<sequence length="102" mass="11166">MTILNIMKKYYIKNNDQPDSSSSSASSSAIRIYVTYGECQRNQAEWLGGHAVDGCQAFMPSGEEGTPEALSCAACNCHRSFHKLEVHAEGEDSNDLPPPQRS</sequence>
<name>A0A445DBS8_ARAHY</name>
<dbReference type="PROSITE" id="PS51523">
    <property type="entry name" value="ZF_HD_DIMER"/>
    <property type="match status" value="1"/>
</dbReference>
<gene>
    <name evidence="7" type="ORF">Ahy_A04g017657</name>
</gene>
<dbReference type="AlphaFoldDB" id="A0A445DBS8"/>
<keyword evidence="2" id="KW-0963">Cytoplasm</keyword>
<evidence type="ECO:0000259" key="6">
    <source>
        <dbReference type="PROSITE" id="PS51523"/>
    </source>
</evidence>
<proteinExistence type="predicted"/>
<accession>A0A445DBS8</accession>
<dbReference type="PANTHER" id="PTHR31948">
    <property type="entry name" value="ZINC-FINGER HOMEODOMAIN PROTEIN 2"/>
    <property type="match status" value="1"/>
</dbReference>
<dbReference type="EMBL" id="SDMP01000004">
    <property type="protein sequence ID" value="RYR60605.1"/>
    <property type="molecule type" value="Genomic_DNA"/>
</dbReference>
<evidence type="ECO:0000313" key="7">
    <source>
        <dbReference type="EMBL" id="RYR60605.1"/>
    </source>
</evidence>
<keyword evidence="4" id="KW-0863">Zinc-finger</keyword>
<dbReference type="Pfam" id="PF04770">
    <property type="entry name" value="ZF-HD_dimer"/>
    <property type="match status" value="1"/>
</dbReference>
<keyword evidence="3" id="KW-0479">Metal-binding</keyword>
<dbReference type="GO" id="GO:0005737">
    <property type="term" value="C:cytoplasm"/>
    <property type="evidence" value="ECO:0007669"/>
    <property type="project" value="UniProtKB-SubCell"/>
</dbReference>
<dbReference type="STRING" id="3818.A0A445DBS8"/>
<evidence type="ECO:0000256" key="4">
    <source>
        <dbReference type="ARBA" id="ARBA00022771"/>
    </source>
</evidence>
<dbReference type="GO" id="GO:0005634">
    <property type="term" value="C:nucleus"/>
    <property type="evidence" value="ECO:0007669"/>
    <property type="project" value="TreeGrafter"/>
</dbReference>
<dbReference type="GO" id="GO:0008270">
    <property type="term" value="F:zinc ion binding"/>
    <property type="evidence" value="ECO:0007669"/>
    <property type="project" value="UniProtKB-KW"/>
</dbReference>
<evidence type="ECO:0000256" key="1">
    <source>
        <dbReference type="ARBA" id="ARBA00004496"/>
    </source>
</evidence>